<evidence type="ECO:0000313" key="2">
    <source>
        <dbReference type="Proteomes" id="UP000078397"/>
    </source>
</evidence>
<dbReference type="GeneID" id="28857818"/>
<keyword evidence="2" id="KW-1185">Reference proteome</keyword>
<protein>
    <submittedName>
        <fullName evidence="1">Uncharacterized protein</fullName>
    </submittedName>
</protein>
<name>A0A179FND0_METCM</name>
<dbReference type="AlphaFoldDB" id="A0A179FND0"/>
<reference evidence="1 2" key="1">
    <citation type="journal article" date="2016" name="PLoS Pathog.">
        <title>Biosynthesis of antibiotic leucinostatins in bio-control fungus Purpureocillium lilacinum and their inhibition on phytophthora revealed by genome mining.</title>
        <authorList>
            <person name="Wang G."/>
            <person name="Liu Z."/>
            <person name="Lin R."/>
            <person name="Li E."/>
            <person name="Mao Z."/>
            <person name="Ling J."/>
            <person name="Yang Y."/>
            <person name="Yin W.B."/>
            <person name="Xie B."/>
        </authorList>
    </citation>
    <scope>NUCLEOTIDE SEQUENCE [LARGE SCALE GENOMIC DNA]</scope>
    <source>
        <strain evidence="1">170</strain>
    </source>
</reference>
<organism evidence="1 2">
    <name type="scientific">Pochonia chlamydosporia 170</name>
    <dbReference type="NCBI Taxonomy" id="1380566"/>
    <lineage>
        <taxon>Eukaryota</taxon>
        <taxon>Fungi</taxon>
        <taxon>Dikarya</taxon>
        <taxon>Ascomycota</taxon>
        <taxon>Pezizomycotina</taxon>
        <taxon>Sordariomycetes</taxon>
        <taxon>Hypocreomycetidae</taxon>
        <taxon>Hypocreales</taxon>
        <taxon>Clavicipitaceae</taxon>
        <taxon>Pochonia</taxon>
    </lineage>
</organism>
<accession>A0A179FND0</accession>
<dbReference type="EMBL" id="LSBJ02000004">
    <property type="protein sequence ID" value="OAQ66857.1"/>
    <property type="molecule type" value="Genomic_DNA"/>
</dbReference>
<evidence type="ECO:0000313" key="1">
    <source>
        <dbReference type="EMBL" id="OAQ66857.1"/>
    </source>
</evidence>
<proteinExistence type="predicted"/>
<dbReference type="KEGG" id="pchm:VFPPC_16071"/>
<gene>
    <name evidence="1" type="ORF">VFPPC_16071</name>
</gene>
<comment type="caution">
    <text evidence="1">The sequence shown here is derived from an EMBL/GenBank/DDBJ whole genome shotgun (WGS) entry which is preliminary data.</text>
</comment>
<dbReference type="Proteomes" id="UP000078397">
    <property type="component" value="Unassembled WGS sequence"/>
</dbReference>
<sequence>MVTSGAMIGVVLRMLPSDAAVQENTPFPLYNSTCQNLVSSIFLLRHVHHGATVDFQPAVNRLVMVSVYL</sequence>
<dbReference type="RefSeq" id="XP_018143944.1">
    <property type="nucleotide sequence ID" value="XM_018293824.1"/>
</dbReference>